<organism evidence="2">
    <name type="scientific">bioreactor metagenome</name>
    <dbReference type="NCBI Taxonomy" id="1076179"/>
    <lineage>
        <taxon>unclassified sequences</taxon>
        <taxon>metagenomes</taxon>
        <taxon>ecological metagenomes</taxon>
    </lineage>
</organism>
<dbReference type="PANTHER" id="PTHR37300:SF1">
    <property type="entry name" value="UPF0291 PROTEIN YNZC"/>
    <property type="match status" value="1"/>
</dbReference>
<sequence>MEQKQIDRINELARKAKTPEGLTEWEEAERAALRREYVDAVLGNLQGQLDNTYIQRPDGSREKLRKKEK</sequence>
<evidence type="ECO:0000256" key="1">
    <source>
        <dbReference type="ARBA" id="ARBA00022490"/>
    </source>
</evidence>
<evidence type="ECO:0000313" key="2">
    <source>
        <dbReference type="EMBL" id="MPM58783.1"/>
    </source>
</evidence>
<dbReference type="HAMAP" id="MF_01103">
    <property type="entry name" value="UPF0291"/>
    <property type="match status" value="1"/>
</dbReference>
<protein>
    <submittedName>
        <fullName evidence="2">Uncharacterized protein</fullName>
    </submittedName>
</protein>
<accession>A0A645B6L3</accession>
<dbReference type="Pfam" id="PF05979">
    <property type="entry name" value="DUF896"/>
    <property type="match status" value="1"/>
</dbReference>
<name>A0A645B6L3_9ZZZZ</name>
<dbReference type="EMBL" id="VSSQ01016951">
    <property type="protein sequence ID" value="MPM58783.1"/>
    <property type="molecule type" value="Genomic_DNA"/>
</dbReference>
<dbReference type="AlphaFoldDB" id="A0A645B6L3"/>
<dbReference type="SUPFAM" id="SSF158221">
    <property type="entry name" value="YnzC-like"/>
    <property type="match status" value="1"/>
</dbReference>
<proteinExistence type="inferred from homology"/>
<reference evidence="2" key="1">
    <citation type="submission" date="2019-08" db="EMBL/GenBank/DDBJ databases">
        <authorList>
            <person name="Kucharzyk K."/>
            <person name="Murdoch R.W."/>
            <person name="Higgins S."/>
            <person name="Loffler F."/>
        </authorList>
    </citation>
    <scope>NUCLEOTIDE SEQUENCE</scope>
</reference>
<dbReference type="Gene3D" id="1.10.287.540">
    <property type="entry name" value="Helix hairpin bin"/>
    <property type="match status" value="1"/>
</dbReference>
<comment type="caution">
    <text evidence="2">The sequence shown here is derived from an EMBL/GenBank/DDBJ whole genome shotgun (WGS) entry which is preliminary data.</text>
</comment>
<keyword evidence="1" id="KW-0963">Cytoplasm</keyword>
<dbReference type="InterPro" id="IPR009242">
    <property type="entry name" value="DUF896"/>
</dbReference>
<dbReference type="PANTHER" id="PTHR37300">
    <property type="entry name" value="UPF0291 PROTEIN CBO2609/CLC_2481"/>
    <property type="match status" value="1"/>
</dbReference>
<gene>
    <name evidence="2" type="ORF">SDC9_105616</name>
</gene>